<protein>
    <submittedName>
        <fullName evidence="3">PKD domain-containing protein</fullName>
    </submittedName>
</protein>
<dbReference type="SUPFAM" id="SSF49299">
    <property type="entry name" value="PKD domain"/>
    <property type="match status" value="2"/>
</dbReference>
<name>A0A7Y0ACW9_9BACT</name>
<gene>
    <name evidence="3" type="ORF">HHL22_07415</name>
</gene>
<evidence type="ECO:0000259" key="2">
    <source>
        <dbReference type="PROSITE" id="PS50093"/>
    </source>
</evidence>
<feature type="domain" description="PKD" evidence="2">
    <location>
        <begin position="431"/>
        <end position="494"/>
    </location>
</feature>
<sequence>MLLKLRFWVSALGGLLPALGWAQCPGAATCTPGAASAASSLTSVYQMGIYNVTLGTINNSTAGYTDGYKDYSCTVGTSLTVSTATAISIKNGTKANENVRVWIDYNNDGTFAGSELAFSSDNKMLHTGTITPPATATLGTKLRMRVASDFADLAAPTACATPQYSQDEDYAVTLVANASPPTAAFGTDVTTTCSGCVQFSDQSANGPTSWRWNFGDNTSSTAQSPQHCYTAAGTYQVTLTATNAAGSSTSAATTITYNPALPAATTCTGLAASSYCCNYGITLVRLGSISNASADGSAGYQDFTCAQRTSLAVGVGYQLAVSTGGTLRHDTRAWLDLNNDGAFTSNEKVFEALNTANPSATITVPGTAVLNQPLRLRVVADAAGTNPQPCTAPTSGQVEDYSVTAVPNVNPPVAAFTSNYVAGVCTTPANTYTFSDQSSNGPTSWQWAVSPSAGVSFVNGTSATSQNPQIVFATAGTYSVALTATNANGSNTLTQPNYLQVQVPCLTYCTSNGGYASGGTSSFWITNVAVAAPAGGTAFGNTSGNATGGYALYSSPTIALQPGGSQTLTVTINSSLLHRTAVWIDYNRDGIFSNGTGNGGELVYNGTGNLQNSATTTIAVPSNLAATRMRVVVALSSSTATACATNFGEGEVEDYLVVPSTALATQASQALPALTLSPNPTDSDVQVQVSEASANGRYAVVVENVLGAQLLAQDLRLTTGAPATLRLAALPAGLYLVRLTNEQGQTALRRIVRQ</sequence>
<dbReference type="InterPro" id="IPR022409">
    <property type="entry name" value="PKD/Chitinase_dom"/>
</dbReference>
<feature type="domain" description="PKD" evidence="2">
    <location>
        <begin position="180"/>
        <end position="256"/>
    </location>
</feature>
<reference evidence="3 4" key="1">
    <citation type="submission" date="2020-04" db="EMBL/GenBank/DDBJ databases">
        <title>Hymenobacter polaris sp. nov., isolated from Arctic soil.</title>
        <authorList>
            <person name="Dahal R.H."/>
        </authorList>
    </citation>
    <scope>NUCLEOTIDE SEQUENCE [LARGE SCALE GENOMIC DNA]</scope>
    <source>
        <strain evidence="3 4">RP-2-7</strain>
    </source>
</reference>
<evidence type="ECO:0000256" key="1">
    <source>
        <dbReference type="SAM" id="SignalP"/>
    </source>
</evidence>
<dbReference type="RefSeq" id="WP_169530291.1">
    <property type="nucleotide sequence ID" value="NZ_JABBGH010000001.1"/>
</dbReference>
<dbReference type="InterPro" id="IPR026444">
    <property type="entry name" value="Secre_tail"/>
</dbReference>
<dbReference type="CDD" id="cd00146">
    <property type="entry name" value="PKD"/>
    <property type="match status" value="2"/>
</dbReference>
<feature type="signal peptide" evidence="1">
    <location>
        <begin position="1"/>
        <end position="22"/>
    </location>
</feature>
<evidence type="ECO:0000313" key="4">
    <source>
        <dbReference type="Proteomes" id="UP000559626"/>
    </source>
</evidence>
<dbReference type="PROSITE" id="PS50093">
    <property type="entry name" value="PKD"/>
    <property type="match status" value="2"/>
</dbReference>
<dbReference type="InterPro" id="IPR045474">
    <property type="entry name" value="GEVED"/>
</dbReference>
<dbReference type="InterPro" id="IPR000601">
    <property type="entry name" value="PKD_dom"/>
</dbReference>
<dbReference type="Proteomes" id="UP000559626">
    <property type="component" value="Unassembled WGS sequence"/>
</dbReference>
<keyword evidence="4" id="KW-1185">Reference proteome</keyword>
<dbReference type="EMBL" id="JABBGH010000001">
    <property type="protein sequence ID" value="NML65032.1"/>
    <property type="molecule type" value="Genomic_DNA"/>
</dbReference>
<dbReference type="FunFam" id="2.60.40.10:FF:000270">
    <property type="entry name" value="Cell surface protein"/>
    <property type="match status" value="1"/>
</dbReference>
<dbReference type="Pfam" id="PF18962">
    <property type="entry name" value="Por_Secre_tail"/>
    <property type="match status" value="1"/>
</dbReference>
<evidence type="ECO:0000313" key="3">
    <source>
        <dbReference type="EMBL" id="NML65032.1"/>
    </source>
</evidence>
<feature type="chain" id="PRO_5031516017" evidence="1">
    <location>
        <begin position="23"/>
        <end position="754"/>
    </location>
</feature>
<dbReference type="Pfam" id="PF18911">
    <property type="entry name" value="PKD_4"/>
    <property type="match status" value="2"/>
</dbReference>
<organism evidence="3 4">
    <name type="scientific">Hymenobacter polaris</name>
    <dbReference type="NCBI Taxonomy" id="2682546"/>
    <lineage>
        <taxon>Bacteria</taxon>
        <taxon>Pseudomonadati</taxon>
        <taxon>Bacteroidota</taxon>
        <taxon>Cytophagia</taxon>
        <taxon>Cytophagales</taxon>
        <taxon>Hymenobacteraceae</taxon>
        <taxon>Hymenobacter</taxon>
    </lineage>
</organism>
<dbReference type="Pfam" id="PF20009">
    <property type="entry name" value="GEVED"/>
    <property type="match status" value="3"/>
</dbReference>
<dbReference type="SMART" id="SM00089">
    <property type="entry name" value="PKD"/>
    <property type="match status" value="2"/>
</dbReference>
<dbReference type="InterPro" id="IPR035986">
    <property type="entry name" value="PKD_dom_sf"/>
</dbReference>
<accession>A0A7Y0ACW9</accession>
<dbReference type="InterPro" id="IPR013783">
    <property type="entry name" value="Ig-like_fold"/>
</dbReference>
<comment type="caution">
    <text evidence="3">The sequence shown here is derived from an EMBL/GenBank/DDBJ whole genome shotgun (WGS) entry which is preliminary data.</text>
</comment>
<keyword evidence="1" id="KW-0732">Signal</keyword>
<dbReference type="AlphaFoldDB" id="A0A7Y0ACW9"/>
<dbReference type="NCBIfam" id="TIGR04183">
    <property type="entry name" value="Por_Secre_tail"/>
    <property type="match status" value="1"/>
</dbReference>
<proteinExistence type="predicted"/>
<dbReference type="Gene3D" id="2.60.40.10">
    <property type="entry name" value="Immunoglobulins"/>
    <property type="match status" value="2"/>
</dbReference>